<evidence type="ECO:0000313" key="6">
    <source>
        <dbReference type="Proteomes" id="UP001652700"/>
    </source>
</evidence>
<dbReference type="GeneID" id="126887787"/>
<dbReference type="SMART" id="SM00365">
    <property type="entry name" value="LRR_SD22"/>
    <property type="match status" value="4"/>
</dbReference>
<keyword evidence="6" id="KW-1185">Reference proteome</keyword>
<keyword evidence="2" id="KW-0732">Signal</keyword>
<dbReference type="SUPFAM" id="SSF52058">
    <property type="entry name" value="L domain-like"/>
    <property type="match status" value="1"/>
</dbReference>
<dbReference type="Proteomes" id="UP001652700">
    <property type="component" value="Unplaced"/>
</dbReference>
<dbReference type="RefSeq" id="XP_050511558.1">
    <property type="nucleotide sequence ID" value="XM_050655601.1"/>
</dbReference>
<evidence type="ECO:0000256" key="2">
    <source>
        <dbReference type="ARBA" id="ARBA00022729"/>
    </source>
</evidence>
<accession>A0ABM5KN10</accession>
<keyword evidence="4" id="KW-1133">Transmembrane helix</keyword>
<dbReference type="PANTHER" id="PTHR24369">
    <property type="entry name" value="ANTIGEN BSP, PUTATIVE-RELATED"/>
    <property type="match status" value="1"/>
</dbReference>
<keyword evidence="1" id="KW-0433">Leucine-rich repeat</keyword>
<sequence length="501" mass="56282">MSDYATHFPPQTYSSSFYINSLAEGDKTTLVIDSDDEDDNPSEMQVKNSPLLDCFISTMPKEAVLFCLALLSCVASQSPTTQNFVTQLAESVTSAMNETKECFEDKSAKIRTFSSLNEYQGNRASFDPRQPTYQGNIVNFSCNTIESLPKNSFISFGSNSIMKIDLHDKEISEIEPGAFSELFCLQELNLSHNNLTNLSEGSFEGLNSLVQLDLSFNSLQEIPDNGLTFIELKTLRVLDLSHNEIKSLNQLSFMTLDALEILRIGHNKIKTIDPRVFNYLGALKQLYLNDNSLVETSAEQWKGLTNLTDLDLSNNYLSSFDMTSNYSFAHIRNLNLSGNTLQYMNIFGIKQTFPNLLTLDLSNNNWFCQDLEVLKHGLHDSKIILPTPVDCTTESSTASTSVKTPKVEPVPNTQNNEIEKKYEQILDQHKMLMDSNEQISAAVQDLRGIVIFLFIVIILCVVVEAGMRLGICRSWYYSLMGRTSRGYFDANDSESVGLIPR</sequence>
<dbReference type="PRINTS" id="PR00019">
    <property type="entry name" value="LEURICHRPT"/>
</dbReference>
<dbReference type="Gene3D" id="3.80.10.10">
    <property type="entry name" value="Ribonuclease Inhibitor"/>
    <property type="match status" value="1"/>
</dbReference>
<dbReference type="Pfam" id="PF13855">
    <property type="entry name" value="LRR_8"/>
    <property type="match status" value="2"/>
</dbReference>
<dbReference type="InterPro" id="IPR032675">
    <property type="entry name" value="LRR_dom_sf"/>
</dbReference>
<protein>
    <submittedName>
        <fullName evidence="5">Uncharacterized protein</fullName>
    </submittedName>
</protein>
<keyword evidence="4" id="KW-0812">Transmembrane</keyword>
<dbReference type="InterPro" id="IPR003591">
    <property type="entry name" value="Leu-rich_rpt_typical-subtyp"/>
</dbReference>
<feature type="transmembrane region" description="Helical" evidence="4">
    <location>
        <begin position="449"/>
        <end position="471"/>
    </location>
</feature>
<dbReference type="SMART" id="SM00369">
    <property type="entry name" value="LRR_TYP"/>
    <property type="match status" value="6"/>
</dbReference>
<evidence type="ECO:0000313" key="5">
    <source>
        <dbReference type="EnsemblMetazoa" id="XP_050511558.1"/>
    </source>
</evidence>
<evidence type="ECO:0000256" key="3">
    <source>
        <dbReference type="ARBA" id="ARBA00022737"/>
    </source>
</evidence>
<evidence type="ECO:0000256" key="4">
    <source>
        <dbReference type="SAM" id="Phobius"/>
    </source>
</evidence>
<keyword evidence="3" id="KW-0677">Repeat</keyword>
<dbReference type="EnsemblMetazoa" id="XM_050655601.1">
    <property type="protein sequence ID" value="XP_050511558.1"/>
    <property type="gene ID" value="LOC126887787"/>
</dbReference>
<proteinExistence type="predicted"/>
<evidence type="ECO:0000256" key="1">
    <source>
        <dbReference type="ARBA" id="ARBA00022614"/>
    </source>
</evidence>
<reference evidence="5" key="1">
    <citation type="submission" date="2025-05" db="UniProtKB">
        <authorList>
            <consortium name="EnsemblMetazoa"/>
        </authorList>
    </citation>
    <scope>IDENTIFICATION</scope>
</reference>
<name>A0ABM5KN10_DIAVI</name>
<dbReference type="PANTHER" id="PTHR24369:SF210">
    <property type="entry name" value="CHAOPTIN-RELATED"/>
    <property type="match status" value="1"/>
</dbReference>
<dbReference type="InterPro" id="IPR001611">
    <property type="entry name" value="Leu-rich_rpt"/>
</dbReference>
<dbReference type="PROSITE" id="PS51450">
    <property type="entry name" value="LRR"/>
    <property type="match status" value="4"/>
</dbReference>
<dbReference type="InterPro" id="IPR050541">
    <property type="entry name" value="LRR_TM_domain-containing"/>
</dbReference>
<keyword evidence="4" id="KW-0472">Membrane</keyword>
<organism evidence="5 6">
    <name type="scientific">Diabrotica virgifera virgifera</name>
    <name type="common">western corn rootworm</name>
    <dbReference type="NCBI Taxonomy" id="50390"/>
    <lineage>
        <taxon>Eukaryota</taxon>
        <taxon>Metazoa</taxon>
        <taxon>Ecdysozoa</taxon>
        <taxon>Arthropoda</taxon>
        <taxon>Hexapoda</taxon>
        <taxon>Insecta</taxon>
        <taxon>Pterygota</taxon>
        <taxon>Neoptera</taxon>
        <taxon>Endopterygota</taxon>
        <taxon>Coleoptera</taxon>
        <taxon>Polyphaga</taxon>
        <taxon>Cucujiformia</taxon>
        <taxon>Chrysomeloidea</taxon>
        <taxon>Chrysomelidae</taxon>
        <taxon>Galerucinae</taxon>
        <taxon>Diabroticina</taxon>
        <taxon>Diabroticites</taxon>
        <taxon>Diabrotica</taxon>
    </lineage>
</organism>